<gene>
    <name evidence="1" type="ORF">FGO68_gene478</name>
</gene>
<sequence>MALLASSGFSQVTVAEPRNWPNSFLSNLHCSSLPIFSNRVLRSSFETLFSSRLRTLSLLVCTTLGCCWSCCLGSSCLGFCCCRPPCLGPPSLFRGRWRFWMGMMLPWSENLLRLLMRLPPGPKSFWRLQRGCWSPVPNQYER</sequence>
<protein>
    <submittedName>
        <fullName evidence="1">Uncharacterized protein</fullName>
    </submittedName>
</protein>
<organism evidence="1 2">
    <name type="scientific">Halteria grandinella</name>
    <dbReference type="NCBI Taxonomy" id="5974"/>
    <lineage>
        <taxon>Eukaryota</taxon>
        <taxon>Sar</taxon>
        <taxon>Alveolata</taxon>
        <taxon>Ciliophora</taxon>
        <taxon>Intramacronucleata</taxon>
        <taxon>Spirotrichea</taxon>
        <taxon>Stichotrichia</taxon>
        <taxon>Sporadotrichida</taxon>
        <taxon>Halteriidae</taxon>
        <taxon>Halteria</taxon>
    </lineage>
</organism>
<evidence type="ECO:0000313" key="2">
    <source>
        <dbReference type="Proteomes" id="UP000785679"/>
    </source>
</evidence>
<proteinExistence type="predicted"/>
<comment type="caution">
    <text evidence="1">The sequence shown here is derived from an EMBL/GenBank/DDBJ whole genome shotgun (WGS) entry which is preliminary data.</text>
</comment>
<reference evidence="1" key="1">
    <citation type="submission" date="2019-06" db="EMBL/GenBank/DDBJ databases">
        <authorList>
            <person name="Zheng W."/>
        </authorList>
    </citation>
    <scope>NUCLEOTIDE SEQUENCE</scope>
    <source>
        <strain evidence="1">QDHG01</strain>
    </source>
</reference>
<accession>A0A8J8T2B1</accession>
<name>A0A8J8T2B1_HALGN</name>
<dbReference type="EMBL" id="RRYP01009170">
    <property type="protein sequence ID" value="TNV79250.1"/>
    <property type="molecule type" value="Genomic_DNA"/>
</dbReference>
<dbReference type="Proteomes" id="UP000785679">
    <property type="component" value="Unassembled WGS sequence"/>
</dbReference>
<evidence type="ECO:0000313" key="1">
    <source>
        <dbReference type="EMBL" id="TNV79250.1"/>
    </source>
</evidence>
<keyword evidence="2" id="KW-1185">Reference proteome</keyword>
<dbReference type="AlphaFoldDB" id="A0A8J8T2B1"/>